<accession>A0AAD2BV51</accession>
<dbReference type="Proteomes" id="UP001189792">
    <property type="component" value="Unassembled WGS sequence"/>
</dbReference>
<evidence type="ECO:0000313" key="4">
    <source>
        <dbReference type="Proteomes" id="UP001190491"/>
    </source>
</evidence>
<protein>
    <submittedName>
        <fullName evidence="1">Uncharacterized protein</fullName>
    </submittedName>
</protein>
<dbReference type="RefSeq" id="WP_316856653.1">
    <property type="nucleotide sequence ID" value="NZ_CAUDKO010000001.1"/>
</dbReference>
<proteinExistence type="predicted"/>
<organism evidence="1 4">
    <name type="scientific">Ralstonia flatus</name>
    <dbReference type="NCBI Taxonomy" id="3058601"/>
    <lineage>
        <taxon>Bacteria</taxon>
        <taxon>Pseudomonadati</taxon>
        <taxon>Pseudomonadota</taxon>
        <taxon>Betaproteobacteria</taxon>
        <taxon>Burkholderiales</taxon>
        <taxon>Burkholderiaceae</taxon>
        <taxon>Ralstonia</taxon>
    </lineage>
</organism>
<comment type="caution">
    <text evidence="1">The sequence shown here is derived from an EMBL/GenBank/DDBJ whole genome shotgun (WGS) entry which is preliminary data.</text>
</comment>
<dbReference type="EMBL" id="CAUDLI010000001">
    <property type="protein sequence ID" value="CAJ0856809.1"/>
    <property type="molecule type" value="Genomic_DNA"/>
</dbReference>
<keyword evidence="3" id="KW-1185">Reference proteome</keyword>
<dbReference type="AlphaFoldDB" id="A0AAD2BV51"/>
<gene>
    <name evidence="2" type="ORF">R77564_00412</name>
    <name evidence="1" type="ORF">R77567_00326</name>
</gene>
<evidence type="ECO:0000313" key="2">
    <source>
        <dbReference type="EMBL" id="CAJ0856809.1"/>
    </source>
</evidence>
<dbReference type="EMBL" id="CAUDKO010000001">
    <property type="protein sequence ID" value="CAJ0849574.1"/>
    <property type="molecule type" value="Genomic_DNA"/>
</dbReference>
<reference evidence="1 3" key="1">
    <citation type="submission" date="2023-07" db="EMBL/GenBank/DDBJ databases">
        <authorList>
            <person name="Peeters C."/>
        </authorList>
    </citation>
    <scope>NUCLEOTIDE SEQUENCE</scope>
    <source>
        <strain evidence="2 3">LMG 32965</strain>
        <strain evidence="1">R-77567</strain>
    </source>
</reference>
<evidence type="ECO:0000313" key="1">
    <source>
        <dbReference type="EMBL" id="CAJ0849574.1"/>
    </source>
</evidence>
<dbReference type="Proteomes" id="UP001190491">
    <property type="component" value="Unassembled WGS sequence"/>
</dbReference>
<sequence length="131" mass="14092">MNLSLNRLHGQPGGGAHASRCPNWLLPLHRARASRLTPRHGWIVIQAGGRIAKWVPAVSVTPGYKPSPNDDLSAFHGLDCELLIDDDTSCGLVRGLIAGILQANPLRLLLLTGERHPAIVILKKGTMHGAH</sequence>
<evidence type="ECO:0000313" key="3">
    <source>
        <dbReference type="Proteomes" id="UP001189792"/>
    </source>
</evidence>
<name>A0AAD2BV51_9RALS</name>